<dbReference type="EMBL" id="FMYK01000003">
    <property type="protein sequence ID" value="SDC15905.1"/>
    <property type="molecule type" value="Genomic_DNA"/>
</dbReference>
<sequence length="109" mass="12741">MHILALFGGEAMTEARGAFEKWYVVHFAEKFVNIGAQLEKRGDQYVDFHAQDMWEVWQEQQKWIDAIKQEVRIFSQFIKRFNKNTDKAIIVATMDGFIEGLEKALRGEA</sequence>
<gene>
    <name evidence="1" type="ORF">SAMN05421749_103298</name>
</gene>
<reference evidence="2" key="1">
    <citation type="submission" date="2016-09" db="EMBL/GenBank/DDBJ databases">
        <authorList>
            <person name="Varghese N."/>
            <person name="Submissions S."/>
        </authorList>
    </citation>
    <scope>NUCLEOTIDE SEQUENCE [LARGE SCALE GENOMIC DNA]</scope>
    <source>
        <strain evidence="2">ANC 3699</strain>
    </source>
</reference>
<accession>A0A1G6JBY4</accession>
<dbReference type="Proteomes" id="UP000242317">
    <property type="component" value="Unassembled WGS sequence"/>
</dbReference>
<name>A0A1G6JBY4_9GAMM</name>
<organism evidence="1 2">
    <name type="scientific">Acinetobacter marinus</name>
    <dbReference type="NCBI Taxonomy" id="281375"/>
    <lineage>
        <taxon>Bacteria</taxon>
        <taxon>Pseudomonadati</taxon>
        <taxon>Pseudomonadota</taxon>
        <taxon>Gammaproteobacteria</taxon>
        <taxon>Moraxellales</taxon>
        <taxon>Moraxellaceae</taxon>
        <taxon>Acinetobacter</taxon>
    </lineage>
</organism>
<evidence type="ECO:0000313" key="1">
    <source>
        <dbReference type="EMBL" id="SDC15905.1"/>
    </source>
</evidence>
<dbReference type="RefSeq" id="WP_143005199.1">
    <property type="nucleotide sequence ID" value="NZ_FMYK01000003.1"/>
</dbReference>
<keyword evidence="2" id="KW-1185">Reference proteome</keyword>
<evidence type="ECO:0000313" key="2">
    <source>
        <dbReference type="Proteomes" id="UP000242317"/>
    </source>
</evidence>
<protein>
    <submittedName>
        <fullName evidence="1">Uncharacterized protein</fullName>
    </submittedName>
</protein>
<proteinExistence type="predicted"/>
<dbReference type="AlphaFoldDB" id="A0A1G6JBY4"/>